<accession>A0ABD0P6X1</accession>
<feature type="non-terminal residue" evidence="2">
    <location>
        <position position="243"/>
    </location>
</feature>
<dbReference type="Gene3D" id="3.10.10.10">
    <property type="entry name" value="HIV Type 1 Reverse Transcriptase, subunit A, domain 1"/>
    <property type="match status" value="1"/>
</dbReference>
<dbReference type="PANTHER" id="PTHR33050:SF7">
    <property type="entry name" value="RIBONUCLEASE H"/>
    <property type="match status" value="1"/>
</dbReference>
<feature type="region of interest" description="Disordered" evidence="1">
    <location>
        <begin position="1"/>
        <end position="39"/>
    </location>
</feature>
<dbReference type="InterPro" id="IPR052055">
    <property type="entry name" value="Hepadnavirus_pol/RT"/>
</dbReference>
<dbReference type="SUPFAM" id="SSF56672">
    <property type="entry name" value="DNA/RNA polymerases"/>
    <property type="match status" value="1"/>
</dbReference>
<comment type="caution">
    <text evidence="2">The sequence shown here is derived from an EMBL/GenBank/DDBJ whole genome shotgun (WGS) entry which is preliminary data.</text>
</comment>
<dbReference type="InterPro" id="IPR043128">
    <property type="entry name" value="Rev_trsase/Diguanyl_cyclase"/>
</dbReference>
<evidence type="ECO:0000313" key="3">
    <source>
        <dbReference type="Proteomes" id="UP001529510"/>
    </source>
</evidence>
<proteinExistence type="predicted"/>
<reference evidence="2 3" key="1">
    <citation type="submission" date="2024-05" db="EMBL/GenBank/DDBJ databases">
        <title>Genome sequencing and assembly of Indian major carp, Cirrhinus mrigala (Hamilton, 1822).</title>
        <authorList>
            <person name="Mohindra V."/>
            <person name="Chowdhury L.M."/>
            <person name="Lal K."/>
            <person name="Jena J.K."/>
        </authorList>
    </citation>
    <scope>NUCLEOTIDE SEQUENCE [LARGE SCALE GENOMIC DNA]</scope>
    <source>
        <strain evidence="2">CM1030</strain>
        <tissue evidence="2">Blood</tissue>
    </source>
</reference>
<dbReference type="Proteomes" id="UP001529510">
    <property type="component" value="Unassembled WGS sequence"/>
</dbReference>
<evidence type="ECO:0008006" key="4">
    <source>
        <dbReference type="Google" id="ProtNLM"/>
    </source>
</evidence>
<sequence>MISVARTQPPRVNTAVSHTHSIRDSRSPLISDARPSLSHSAPVCPVNSLSVSSTYVGVAQNTEGGAPRPLIHFASAWCSITGISEWIRNVIENGYTLQFQRRPPRFNGMVMSTVPASSAPVLRQEVLNLLTKHAIEVVPPSERKSGFYSRYFIVPKKGGGLRSILDLRPVNHALYKRAFKMTTLKQILGQIRLGDWFVDLKDTYFHIQIAPRHRCFLRFAFEGTAYQFMVMPFGLALVPRTFT</sequence>
<evidence type="ECO:0000256" key="1">
    <source>
        <dbReference type="SAM" id="MobiDB-lite"/>
    </source>
</evidence>
<organism evidence="2 3">
    <name type="scientific">Cirrhinus mrigala</name>
    <name type="common">Mrigala</name>
    <dbReference type="NCBI Taxonomy" id="683832"/>
    <lineage>
        <taxon>Eukaryota</taxon>
        <taxon>Metazoa</taxon>
        <taxon>Chordata</taxon>
        <taxon>Craniata</taxon>
        <taxon>Vertebrata</taxon>
        <taxon>Euteleostomi</taxon>
        <taxon>Actinopterygii</taxon>
        <taxon>Neopterygii</taxon>
        <taxon>Teleostei</taxon>
        <taxon>Ostariophysi</taxon>
        <taxon>Cypriniformes</taxon>
        <taxon>Cyprinidae</taxon>
        <taxon>Labeoninae</taxon>
        <taxon>Labeonini</taxon>
        <taxon>Cirrhinus</taxon>
    </lineage>
</organism>
<dbReference type="Gene3D" id="3.30.70.270">
    <property type="match status" value="1"/>
</dbReference>
<dbReference type="EMBL" id="JAMKFB020000018">
    <property type="protein sequence ID" value="KAL0168996.1"/>
    <property type="molecule type" value="Genomic_DNA"/>
</dbReference>
<evidence type="ECO:0000313" key="2">
    <source>
        <dbReference type="EMBL" id="KAL0168996.1"/>
    </source>
</evidence>
<dbReference type="InterPro" id="IPR043502">
    <property type="entry name" value="DNA/RNA_pol_sf"/>
</dbReference>
<name>A0ABD0P6X1_CIRMR</name>
<dbReference type="AlphaFoldDB" id="A0ABD0P6X1"/>
<protein>
    <recommendedName>
        <fullName evidence="4">Reverse transcriptase domain-containing protein</fullName>
    </recommendedName>
</protein>
<feature type="compositionally biased region" description="Polar residues" evidence="1">
    <location>
        <begin position="10"/>
        <end position="19"/>
    </location>
</feature>
<gene>
    <name evidence="2" type="ORF">M9458_037218</name>
</gene>
<keyword evidence="3" id="KW-1185">Reference proteome</keyword>
<dbReference type="PANTHER" id="PTHR33050">
    <property type="entry name" value="REVERSE TRANSCRIPTASE DOMAIN-CONTAINING PROTEIN"/>
    <property type="match status" value="1"/>
</dbReference>